<proteinExistence type="predicted"/>
<protein>
    <submittedName>
        <fullName evidence="1">Uncharacterized protein</fullName>
    </submittedName>
</protein>
<organism evidence="1">
    <name type="scientific">Arundo donax</name>
    <name type="common">Giant reed</name>
    <name type="synonym">Donax arundinaceus</name>
    <dbReference type="NCBI Taxonomy" id="35708"/>
    <lineage>
        <taxon>Eukaryota</taxon>
        <taxon>Viridiplantae</taxon>
        <taxon>Streptophyta</taxon>
        <taxon>Embryophyta</taxon>
        <taxon>Tracheophyta</taxon>
        <taxon>Spermatophyta</taxon>
        <taxon>Magnoliopsida</taxon>
        <taxon>Liliopsida</taxon>
        <taxon>Poales</taxon>
        <taxon>Poaceae</taxon>
        <taxon>PACMAD clade</taxon>
        <taxon>Arundinoideae</taxon>
        <taxon>Arundineae</taxon>
        <taxon>Arundo</taxon>
    </lineage>
</organism>
<evidence type="ECO:0000313" key="1">
    <source>
        <dbReference type="EMBL" id="JAD79518.1"/>
    </source>
</evidence>
<reference evidence="1" key="2">
    <citation type="journal article" date="2015" name="Data Brief">
        <title>Shoot transcriptome of the giant reed, Arundo donax.</title>
        <authorList>
            <person name="Barrero R.A."/>
            <person name="Guerrero F.D."/>
            <person name="Moolhuijzen P."/>
            <person name="Goolsby J.A."/>
            <person name="Tidwell J."/>
            <person name="Bellgard S.E."/>
            <person name="Bellgard M.I."/>
        </authorList>
    </citation>
    <scope>NUCLEOTIDE SEQUENCE</scope>
    <source>
        <tissue evidence="1">Shoot tissue taken approximately 20 cm above the soil surface</tissue>
    </source>
</reference>
<name>A0A0A9CYM0_ARUDO</name>
<reference evidence="1" key="1">
    <citation type="submission" date="2014-09" db="EMBL/GenBank/DDBJ databases">
        <authorList>
            <person name="Magalhaes I.L.F."/>
            <person name="Oliveira U."/>
            <person name="Santos F.R."/>
            <person name="Vidigal T.H.D.A."/>
            <person name="Brescovit A.D."/>
            <person name="Santos A.J."/>
        </authorList>
    </citation>
    <scope>NUCLEOTIDE SEQUENCE</scope>
    <source>
        <tissue evidence="1">Shoot tissue taken approximately 20 cm above the soil surface</tissue>
    </source>
</reference>
<accession>A0A0A9CYM0</accession>
<dbReference type="AlphaFoldDB" id="A0A0A9CYM0"/>
<sequence length="108" mass="11825">MKRFSLAGLNWTQVTKLLCGKIVMQLADPIFHKRTVLSVDADSRCLLLDHDKSSTSPKCPWNSCNGSSEILNTIAGITTQADSSDCFMPLTLLFFSLSTLTGAKLLFP</sequence>
<dbReference type="EMBL" id="GBRH01218377">
    <property type="protein sequence ID" value="JAD79518.1"/>
    <property type="molecule type" value="Transcribed_RNA"/>
</dbReference>